<dbReference type="Pfam" id="PF05974">
    <property type="entry name" value="DUF892"/>
    <property type="match status" value="1"/>
</dbReference>
<dbReference type="PANTHER" id="PTHR30565">
    <property type="entry name" value="PROTEIN YCIF"/>
    <property type="match status" value="1"/>
</dbReference>
<dbReference type="InterPro" id="IPR010287">
    <property type="entry name" value="DUF892_YciF-like"/>
</dbReference>
<dbReference type="STRING" id="49280.A9996_09995"/>
<dbReference type="EMBL" id="QLLQ01000005">
    <property type="protein sequence ID" value="RAJ24730.1"/>
    <property type="molecule type" value="Genomic_DNA"/>
</dbReference>
<dbReference type="AlphaFoldDB" id="A0A1A7R1M1"/>
<evidence type="ECO:0000313" key="2">
    <source>
        <dbReference type="EMBL" id="RAJ24730.1"/>
    </source>
</evidence>
<evidence type="ECO:0000313" key="3">
    <source>
        <dbReference type="Proteomes" id="UP000248987"/>
    </source>
</evidence>
<protein>
    <submittedName>
        <fullName evidence="2">Ferritin-like metal-binding protein YciE</fullName>
    </submittedName>
</protein>
<keyword evidence="3" id="KW-1185">Reference proteome</keyword>
<dbReference type="PANTHER" id="PTHR30565:SF9">
    <property type="entry name" value="PROTEIN YCIF"/>
    <property type="match status" value="1"/>
</dbReference>
<comment type="caution">
    <text evidence="2">The sequence shown here is derived from an EMBL/GenBank/DDBJ whole genome shotgun (WGS) entry which is preliminary data.</text>
</comment>
<dbReference type="InterPro" id="IPR009078">
    <property type="entry name" value="Ferritin-like_SF"/>
</dbReference>
<dbReference type="Proteomes" id="UP000248987">
    <property type="component" value="Unassembled WGS sequence"/>
</dbReference>
<keyword evidence="1" id="KW-0175">Coiled coil</keyword>
<dbReference type="Gene3D" id="1.20.1260.10">
    <property type="match status" value="1"/>
</dbReference>
<organism evidence="2 3">
    <name type="scientific">Gelidibacter algens</name>
    <dbReference type="NCBI Taxonomy" id="49280"/>
    <lineage>
        <taxon>Bacteria</taxon>
        <taxon>Pseudomonadati</taxon>
        <taxon>Bacteroidota</taxon>
        <taxon>Flavobacteriia</taxon>
        <taxon>Flavobacteriales</taxon>
        <taxon>Flavobacteriaceae</taxon>
        <taxon>Gelidibacter</taxon>
    </lineage>
</organism>
<dbReference type="RefSeq" id="WP_066434037.1">
    <property type="nucleotide sequence ID" value="NZ_LZRN01000018.1"/>
</dbReference>
<dbReference type="OrthoDB" id="9795056at2"/>
<dbReference type="CDD" id="cd07909">
    <property type="entry name" value="YciF"/>
    <property type="match status" value="1"/>
</dbReference>
<name>A0A1A7R1M1_9FLAO</name>
<accession>A0A1A7R1M1</accession>
<evidence type="ECO:0000256" key="1">
    <source>
        <dbReference type="SAM" id="Coils"/>
    </source>
</evidence>
<gene>
    <name evidence="2" type="ORF">LX77_01726</name>
</gene>
<dbReference type="InterPro" id="IPR012347">
    <property type="entry name" value="Ferritin-like"/>
</dbReference>
<reference evidence="2 3" key="1">
    <citation type="submission" date="2018-06" db="EMBL/GenBank/DDBJ databases">
        <title>Genomic Encyclopedia of Archaeal and Bacterial Type Strains, Phase II (KMG-II): from individual species to whole genera.</title>
        <authorList>
            <person name="Goeker M."/>
        </authorList>
    </citation>
    <scope>NUCLEOTIDE SEQUENCE [LARGE SCALE GENOMIC DNA]</scope>
    <source>
        <strain evidence="2 3">DSM 12408</strain>
    </source>
</reference>
<dbReference type="SUPFAM" id="SSF47240">
    <property type="entry name" value="Ferritin-like"/>
    <property type="match status" value="1"/>
</dbReference>
<feature type="coiled-coil region" evidence="1">
    <location>
        <begin position="39"/>
        <end position="66"/>
    </location>
</feature>
<proteinExistence type="predicted"/>
<sequence>MKTLEDLFEHQLKDLYSAEKQLIKALPKMAEHATDAKLKKAFEGHLEETKKQKKRLEEVCDELGIDPEGETCKAMEGLIKEAEGFIKEKKGDDVTNAGLIAEAQRVEHYEISGYGTAIRYAKELGHKNIASKLKETLDEEYGADEKLNEMAEQRLNRKAID</sequence>
<dbReference type="InterPro" id="IPR047114">
    <property type="entry name" value="YciF"/>
</dbReference>